<dbReference type="GO" id="GO:0140359">
    <property type="term" value="F:ABC-type transporter activity"/>
    <property type="evidence" value="ECO:0007669"/>
    <property type="project" value="InterPro"/>
</dbReference>
<keyword evidence="3" id="KW-1185">Reference proteome</keyword>
<feature type="transmembrane region" description="Helical" evidence="1">
    <location>
        <begin position="21"/>
        <end position="42"/>
    </location>
</feature>
<dbReference type="Pfam" id="PF12679">
    <property type="entry name" value="ABC2_membrane_2"/>
    <property type="match status" value="1"/>
</dbReference>
<feature type="transmembrane region" description="Helical" evidence="1">
    <location>
        <begin position="68"/>
        <end position="89"/>
    </location>
</feature>
<dbReference type="Proteomes" id="UP000067683">
    <property type="component" value="Chromosome"/>
</dbReference>
<accession>A0A0U2ZA12</accession>
<dbReference type="KEGG" id="prt:AUC31_13020"/>
<dbReference type="OrthoDB" id="4187110at2"/>
<dbReference type="AlphaFoldDB" id="A0A0U2ZA12"/>
<keyword evidence="1" id="KW-0472">Membrane</keyword>
<evidence type="ECO:0000313" key="2">
    <source>
        <dbReference type="EMBL" id="ALS76060.1"/>
    </source>
</evidence>
<feature type="transmembrane region" description="Helical" evidence="1">
    <location>
        <begin position="229"/>
        <end position="251"/>
    </location>
</feature>
<evidence type="ECO:0000256" key="1">
    <source>
        <dbReference type="SAM" id="Phobius"/>
    </source>
</evidence>
<proteinExistence type="predicted"/>
<gene>
    <name evidence="2" type="ORF">AUC31_13020</name>
</gene>
<reference evidence="2" key="1">
    <citation type="submission" date="2016-01" db="EMBL/GenBank/DDBJ databases">
        <title>Complete genome of Planococcus rifietoensis type strain M8.</title>
        <authorList>
            <person name="See-Too W.S."/>
        </authorList>
    </citation>
    <scope>NUCLEOTIDE SEQUENCE [LARGE SCALE GENOMIC DNA]</scope>
    <source>
        <strain evidence="2">M8</strain>
    </source>
</reference>
<dbReference type="EMBL" id="CP013659">
    <property type="protein sequence ID" value="ALS76060.1"/>
    <property type="molecule type" value="Genomic_DNA"/>
</dbReference>
<keyword evidence="1" id="KW-1133">Transmembrane helix</keyword>
<sequence>MKQFSTLLLKEWRENLRNFKIFWIPVVFILLGITEPLSNYYLPQILDATGGLPDGAVIELPDPEPEQLMVAVMGQFQLIGMLVLVLAYMGSIAGERRNGTATLLYVRPLSYVSYFLSKWLMASIVALISVWAGFLAGYYYTAVLFAAVPFGEFLAFATTYSLWLVLVVTLVLFASASMPNAGLAAALTLATLLILQLIDSLFGSRWEWSPLKLPNYAASFLDIGPDVTALIWTLALSLVCLIGLAALGIWFSKRNRAKTKV</sequence>
<organism evidence="2 3">
    <name type="scientific">Planococcus rifietoensis</name>
    <dbReference type="NCBI Taxonomy" id="200991"/>
    <lineage>
        <taxon>Bacteria</taxon>
        <taxon>Bacillati</taxon>
        <taxon>Bacillota</taxon>
        <taxon>Bacilli</taxon>
        <taxon>Bacillales</taxon>
        <taxon>Caryophanaceae</taxon>
        <taxon>Planococcus</taxon>
    </lineage>
</organism>
<feature type="transmembrane region" description="Helical" evidence="1">
    <location>
        <begin position="153"/>
        <end position="174"/>
    </location>
</feature>
<protein>
    <submittedName>
        <fullName evidence="2">ABC transporter permease</fullName>
    </submittedName>
</protein>
<feature type="transmembrane region" description="Helical" evidence="1">
    <location>
        <begin position="119"/>
        <end position="141"/>
    </location>
</feature>
<evidence type="ECO:0000313" key="3">
    <source>
        <dbReference type="Proteomes" id="UP000067683"/>
    </source>
</evidence>
<dbReference type="STRING" id="200991.AUC31_13020"/>
<feature type="transmembrane region" description="Helical" evidence="1">
    <location>
        <begin position="181"/>
        <end position="198"/>
    </location>
</feature>
<dbReference type="RefSeq" id="WP_058382763.1">
    <property type="nucleotide sequence ID" value="NZ_CP013659.2"/>
</dbReference>
<dbReference type="GO" id="GO:0005886">
    <property type="term" value="C:plasma membrane"/>
    <property type="evidence" value="ECO:0007669"/>
    <property type="project" value="UniProtKB-SubCell"/>
</dbReference>
<name>A0A0U2ZA12_9BACL</name>
<keyword evidence="1" id="KW-0812">Transmembrane</keyword>